<accession>A0A1I1ENK6</accession>
<keyword evidence="2" id="KW-0812">Transmembrane</keyword>
<keyword evidence="2" id="KW-0472">Membrane</keyword>
<keyword evidence="2" id="KW-1133">Transmembrane helix</keyword>
<organism evidence="4 5">
    <name type="scientific">Streptomyces aidingensis</name>
    <dbReference type="NCBI Taxonomy" id="910347"/>
    <lineage>
        <taxon>Bacteria</taxon>
        <taxon>Bacillati</taxon>
        <taxon>Actinomycetota</taxon>
        <taxon>Actinomycetes</taxon>
        <taxon>Kitasatosporales</taxon>
        <taxon>Streptomycetaceae</taxon>
        <taxon>Streptomyces</taxon>
    </lineage>
</organism>
<feature type="transmembrane region" description="Helical" evidence="2">
    <location>
        <begin position="221"/>
        <end position="240"/>
    </location>
</feature>
<evidence type="ECO:0000313" key="5">
    <source>
        <dbReference type="Proteomes" id="UP000199207"/>
    </source>
</evidence>
<dbReference type="Pfam" id="PF10756">
    <property type="entry name" value="bPH_6"/>
    <property type="match status" value="1"/>
</dbReference>
<protein>
    <submittedName>
        <fullName evidence="4">PH domain-containing protein</fullName>
    </submittedName>
</protein>
<dbReference type="AlphaFoldDB" id="A0A1I1ENK6"/>
<dbReference type="STRING" id="910347.SAMN05421773_101327"/>
<dbReference type="Proteomes" id="UP000199207">
    <property type="component" value="Unassembled WGS sequence"/>
</dbReference>
<reference evidence="4 5" key="1">
    <citation type="submission" date="2016-10" db="EMBL/GenBank/DDBJ databases">
        <authorList>
            <person name="de Groot N.N."/>
        </authorList>
    </citation>
    <scope>NUCLEOTIDE SEQUENCE [LARGE SCALE GENOMIC DNA]</scope>
    <source>
        <strain evidence="4 5">CGMCC 4.5739</strain>
    </source>
</reference>
<feature type="transmembrane region" description="Helical" evidence="2">
    <location>
        <begin position="48"/>
        <end position="66"/>
    </location>
</feature>
<proteinExistence type="predicted"/>
<evidence type="ECO:0000256" key="1">
    <source>
        <dbReference type="SAM" id="MobiDB-lite"/>
    </source>
</evidence>
<name>A0A1I1ENK6_9ACTN</name>
<feature type="region of interest" description="Disordered" evidence="1">
    <location>
        <begin position="1"/>
        <end position="40"/>
    </location>
</feature>
<evidence type="ECO:0000313" key="4">
    <source>
        <dbReference type="EMBL" id="SFB87068.1"/>
    </source>
</evidence>
<keyword evidence="5" id="KW-1185">Reference proteome</keyword>
<feature type="region of interest" description="Disordered" evidence="1">
    <location>
        <begin position="159"/>
        <end position="188"/>
    </location>
</feature>
<evidence type="ECO:0000259" key="3">
    <source>
        <dbReference type="Pfam" id="PF10756"/>
    </source>
</evidence>
<sequence>MCRRRPSPGPVPAGCGTIGGMSSQPPASGPSDHGGDEPSYADRVYRSGSALAGGVLMLAVAVWLGGDAVLRGDGRVPVVSLAALLVAVPLIVAMTLRPAVYAGERRIRIRNPFRTVVAPWSAVETVRARYSTELVAQGRTYQMWSIPVSLRARSRAQRHNQRLASGESPRRGLFGVSAPSPDDYQERTAPADVAVRELRELAERHREEPEARGEVTTRWSWELLAPMAAGLVLLLILWITA</sequence>
<dbReference type="EMBL" id="FOLM01000001">
    <property type="protein sequence ID" value="SFB87068.1"/>
    <property type="molecule type" value="Genomic_DNA"/>
</dbReference>
<feature type="domain" description="Low molecular weight protein antigen 6 PH" evidence="3">
    <location>
        <begin position="97"/>
        <end position="167"/>
    </location>
</feature>
<feature type="transmembrane region" description="Helical" evidence="2">
    <location>
        <begin position="78"/>
        <end position="100"/>
    </location>
</feature>
<gene>
    <name evidence="4" type="ORF">SAMN05421773_101327</name>
</gene>
<evidence type="ECO:0000256" key="2">
    <source>
        <dbReference type="SAM" id="Phobius"/>
    </source>
</evidence>
<dbReference type="InterPro" id="IPR019692">
    <property type="entry name" value="CFP-6_PH"/>
</dbReference>